<dbReference type="Proteomes" id="UP000278475">
    <property type="component" value="Unassembled WGS sequence"/>
</dbReference>
<dbReference type="AlphaFoldDB" id="A0A497EL66"/>
<protein>
    <recommendedName>
        <fullName evidence="3">4-vinyl reductase 4VR domain-containing protein</fullName>
    </recommendedName>
</protein>
<dbReference type="EMBL" id="QMQV01000098">
    <property type="protein sequence ID" value="RLE47929.1"/>
    <property type="molecule type" value="Genomic_DNA"/>
</dbReference>
<evidence type="ECO:0008006" key="3">
    <source>
        <dbReference type="Google" id="ProtNLM"/>
    </source>
</evidence>
<reference evidence="1 2" key="1">
    <citation type="submission" date="2018-06" db="EMBL/GenBank/DDBJ databases">
        <title>Extensive metabolic versatility and redundancy in microbially diverse, dynamic hydrothermal sediments.</title>
        <authorList>
            <person name="Dombrowski N."/>
            <person name="Teske A."/>
            <person name="Baker B.J."/>
        </authorList>
    </citation>
    <scope>NUCLEOTIDE SEQUENCE [LARGE SCALE GENOMIC DNA]</scope>
    <source>
        <strain evidence="1">B66_G16</strain>
    </source>
</reference>
<proteinExistence type="predicted"/>
<gene>
    <name evidence="1" type="ORF">DRJ31_08130</name>
</gene>
<organism evidence="1 2">
    <name type="scientific">Thermoproteota archaeon</name>
    <dbReference type="NCBI Taxonomy" id="2056631"/>
    <lineage>
        <taxon>Archaea</taxon>
        <taxon>Thermoproteota</taxon>
    </lineage>
</organism>
<name>A0A497EL66_9CREN</name>
<sequence>MPTSKNIEREDKKLVLIPSSIVRKLYSLAAKSNESPSIYIAKILDESLRVLESGGSMKDLVDFYFLANTLRKSGAVILPGELFQYLLSKVYPDNSEDLKKVAFEAGQWVGKYLAAKSLECSAEETLKSVLPMYMWDVSELYINCDGPSIKIRCISPTHSIERSELLASFLEGMVSALGYALNGREVYRGVISLDFTKKQ</sequence>
<accession>A0A497EL66</accession>
<evidence type="ECO:0000313" key="2">
    <source>
        <dbReference type="Proteomes" id="UP000278475"/>
    </source>
</evidence>
<evidence type="ECO:0000313" key="1">
    <source>
        <dbReference type="EMBL" id="RLE47929.1"/>
    </source>
</evidence>
<comment type="caution">
    <text evidence="1">The sequence shown here is derived from an EMBL/GenBank/DDBJ whole genome shotgun (WGS) entry which is preliminary data.</text>
</comment>